<feature type="transmembrane region" description="Helical" evidence="8">
    <location>
        <begin position="109"/>
        <end position="125"/>
    </location>
</feature>
<comment type="subcellular location">
    <subcellularLocation>
        <location evidence="1">Membrane</location>
        <topology evidence="1">Multi-pass membrane protein</topology>
    </subcellularLocation>
</comment>
<evidence type="ECO:0000256" key="2">
    <source>
        <dbReference type="ARBA" id="ARBA00007018"/>
    </source>
</evidence>
<gene>
    <name evidence="9" type="ORF">HPB52_006731</name>
</gene>
<reference evidence="9" key="1">
    <citation type="journal article" date="2020" name="Cell">
        <title>Large-Scale Comparative Analyses of Tick Genomes Elucidate Their Genetic Diversity and Vector Capacities.</title>
        <authorList>
            <consortium name="Tick Genome and Microbiome Consortium (TIGMIC)"/>
            <person name="Jia N."/>
            <person name="Wang J."/>
            <person name="Shi W."/>
            <person name="Du L."/>
            <person name="Sun Y."/>
            <person name="Zhan W."/>
            <person name="Jiang J.F."/>
            <person name="Wang Q."/>
            <person name="Zhang B."/>
            <person name="Ji P."/>
            <person name="Bell-Sakyi L."/>
            <person name="Cui X.M."/>
            <person name="Yuan T.T."/>
            <person name="Jiang B.G."/>
            <person name="Yang W.F."/>
            <person name="Lam T.T."/>
            <person name="Chang Q.C."/>
            <person name="Ding S.J."/>
            <person name="Wang X.J."/>
            <person name="Zhu J.G."/>
            <person name="Ruan X.D."/>
            <person name="Zhao L."/>
            <person name="Wei J.T."/>
            <person name="Ye R.Z."/>
            <person name="Que T.C."/>
            <person name="Du C.H."/>
            <person name="Zhou Y.H."/>
            <person name="Cheng J.X."/>
            <person name="Dai P.F."/>
            <person name="Guo W.B."/>
            <person name="Han X.H."/>
            <person name="Huang E.J."/>
            <person name="Li L.F."/>
            <person name="Wei W."/>
            <person name="Gao Y.C."/>
            <person name="Liu J.Z."/>
            <person name="Shao H.Z."/>
            <person name="Wang X."/>
            <person name="Wang C.C."/>
            <person name="Yang T.C."/>
            <person name="Huo Q.B."/>
            <person name="Li W."/>
            <person name="Chen H.Y."/>
            <person name="Chen S.E."/>
            <person name="Zhou L.G."/>
            <person name="Ni X.B."/>
            <person name="Tian J.H."/>
            <person name="Sheng Y."/>
            <person name="Liu T."/>
            <person name="Pan Y.S."/>
            <person name="Xia L.Y."/>
            <person name="Li J."/>
            <person name="Zhao F."/>
            <person name="Cao W.C."/>
        </authorList>
    </citation>
    <scope>NUCLEOTIDE SEQUENCE</scope>
    <source>
        <strain evidence="9">Rsan-2018</strain>
    </source>
</reference>
<proteinExistence type="inferred from homology"/>
<dbReference type="PANTHER" id="PTHR20855">
    <property type="entry name" value="ADIPOR/PROGESTIN RECEPTOR-RELATED"/>
    <property type="match status" value="1"/>
</dbReference>
<evidence type="ECO:0000256" key="1">
    <source>
        <dbReference type="ARBA" id="ARBA00004141"/>
    </source>
</evidence>
<sequence length="335" mass="37848">MKSTAQPSDLTPYQGARLMNPRPTGNEPYVPTELEHVANIITHALSILPSFFALKFLLQRAHTPAHLTAAVVYGIALVVLFVTSSLFHSVHFLGKLRTLKVILHRCDRAAIYIFIASAYTPWLMLREYSSWGQKQLYVVWFLCLLGITYQNIFHERYKTLEVLIYIGSALFPASATFSMRPLTGLKELLFGGLLYFIGVVFFKSDGRVPFAHAIWHLFVNAATLVHYHAVYRYLFRSGQQWWFLALASPLGGILSRREAVVFGDHCLSRTQAFLYRTCHSTGPRPAQRLVQRSCPRQSPSSPPGLVLSEFLDPRSYILVKIVVPLCTGLYGVLLD</sequence>
<comment type="similarity">
    <text evidence="2">Belongs to the ADIPOR family.</text>
</comment>
<evidence type="ECO:0000313" key="9">
    <source>
        <dbReference type="EMBL" id="KAH7943297.1"/>
    </source>
</evidence>
<feature type="binding site" evidence="6">
    <location>
        <position position="212"/>
    </location>
    <ligand>
        <name>Zn(2+)</name>
        <dbReference type="ChEBI" id="CHEBI:29105"/>
    </ligand>
</feature>
<evidence type="ECO:0000256" key="6">
    <source>
        <dbReference type="PIRSR" id="PIRSR604254-1"/>
    </source>
</evidence>
<evidence type="ECO:0000256" key="7">
    <source>
        <dbReference type="SAM" id="MobiDB-lite"/>
    </source>
</evidence>
<name>A0A9D4SRQ5_RHISA</name>
<dbReference type="InterPro" id="IPR004254">
    <property type="entry name" value="AdipoR/HlyIII-related"/>
</dbReference>
<evidence type="ECO:0000313" key="10">
    <source>
        <dbReference type="Proteomes" id="UP000821837"/>
    </source>
</evidence>
<dbReference type="PANTHER" id="PTHR20855:SF3">
    <property type="entry name" value="LD03007P"/>
    <property type="match status" value="1"/>
</dbReference>
<feature type="transmembrane region" description="Helical" evidence="8">
    <location>
        <begin position="137"/>
        <end position="153"/>
    </location>
</feature>
<dbReference type="AlphaFoldDB" id="A0A9D4SRQ5"/>
<dbReference type="Pfam" id="PF03006">
    <property type="entry name" value="HlyIII"/>
    <property type="match status" value="1"/>
</dbReference>
<evidence type="ECO:0000256" key="5">
    <source>
        <dbReference type="ARBA" id="ARBA00023136"/>
    </source>
</evidence>
<evidence type="ECO:0000256" key="3">
    <source>
        <dbReference type="ARBA" id="ARBA00022692"/>
    </source>
</evidence>
<dbReference type="GO" id="GO:0016020">
    <property type="term" value="C:membrane"/>
    <property type="evidence" value="ECO:0007669"/>
    <property type="project" value="UniProtKB-SubCell"/>
</dbReference>
<comment type="caution">
    <text evidence="9">The sequence shown here is derived from an EMBL/GenBank/DDBJ whole genome shotgun (WGS) entry which is preliminary data.</text>
</comment>
<feature type="compositionally biased region" description="Polar residues" evidence="7">
    <location>
        <begin position="1"/>
        <end position="11"/>
    </location>
</feature>
<accession>A0A9D4SRQ5</accession>
<evidence type="ECO:0000256" key="4">
    <source>
        <dbReference type="ARBA" id="ARBA00022989"/>
    </source>
</evidence>
<protein>
    <submittedName>
        <fullName evidence="9">Uncharacterized protein</fullName>
    </submittedName>
</protein>
<reference evidence="9" key="2">
    <citation type="submission" date="2021-09" db="EMBL/GenBank/DDBJ databases">
        <authorList>
            <person name="Jia N."/>
            <person name="Wang J."/>
            <person name="Shi W."/>
            <person name="Du L."/>
            <person name="Sun Y."/>
            <person name="Zhan W."/>
            <person name="Jiang J."/>
            <person name="Wang Q."/>
            <person name="Zhang B."/>
            <person name="Ji P."/>
            <person name="Sakyi L.B."/>
            <person name="Cui X."/>
            <person name="Yuan T."/>
            <person name="Jiang B."/>
            <person name="Yang W."/>
            <person name="Lam T.T.-Y."/>
            <person name="Chang Q."/>
            <person name="Ding S."/>
            <person name="Wang X."/>
            <person name="Zhu J."/>
            <person name="Ruan X."/>
            <person name="Zhao L."/>
            <person name="Wei J."/>
            <person name="Que T."/>
            <person name="Du C."/>
            <person name="Cheng J."/>
            <person name="Dai P."/>
            <person name="Han X."/>
            <person name="Huang E."/>
            <person name="Gao Y."/>
            <person name="Liu J."/>
            <person name="Shao H."/>
            <person name="Ye R."/>
            <person name="Li L."/>
            <person name="Wei W."/>
            <person name="Wang X."/>
            <person name="Wang C."/>
            <person name="Huo Q."/>
            <person name="Li W."/>
            <person name="Guo W."/>
            <person name="Chen H."/>
            <person name="Chen S."/>
            <person name="Zhou L."/>
            <person name="Zhou L."/>
            <person name="Ni X."/>
            <person name="Tian J."/>
            <person name="Zhou Y."/>
            <person name="Sheng Y."/>
            <person name="Liu T."/>
            <person name="Pan Y."/>
            <person name="Xia L."/>
            <person name="Li J."/>
            <person name="Zhao F."/>
            <person name="Cao W."/>
        </authorList>
    </citation>
    <scope>NUCLEOTIDE SEQUENCE</scope>
    <source>
        <strain evidence="9">Rsan-2018</strain>
        <tissue evidence="9">Larvae</tissue>
    </source>
</reference>
<dbReference type="EMBL" id="JABSTV010001253">
    <property type="protein sequence ID" value="KAH7943297.1"/>
    <property type="molecule type" value="Genomic_DNA"/>
</dbReference>
<evidence type="ECO:0000256" key="8">
    <source>
        <dbReference type="SAM" id="Phobius"/>
    </source>
</evidence>
<feature type="binding site" evidence="6">
    <location>
        <position position="88"/>
    </location>
    <ligand>
        <name>Zn(2+)</name>
        <dbReference type="ChEBI" id="CHEBI:29105"/>
    </ligand>
</feature>
<keyword evidence="6" id="KW-0479">Metal-binding</keyword>
<feature type="transmembrane region" description="Helical" evidence="8">
    <location>
        <begin position="214"/>
        <end position="234"/>
    </location>
</feature>
<keyword evidence="4 8" id="KW-1133">Transmembrane helix</keyword>
<dbReference type="Proteomes" id="UP000821837">
    <property type="component" value="Unassembled WGS sequence"/>
</dbReference>
<feature type="transmembrane region" description="Helical" evidence="8">
    <location>
        <begin position="70"/>
        <end position="89"/>
    </location>
</feature>
<dbReference type="GO" id="GO:0046872">
    <property type="term" value="F:metal ion binding"/>
    <property type="evidence" value="ECO:0007669"/>
    <property type="project" value="UniProtKB-KW"/>
</dbReference>
<dbReference type="VEuPathDB" id="VectorBase:RSAN_031204"/>
<feature type="region of interest" description="Disordered" evidence="7">
    <location>
        <begin position="1"/>
        <end position="25"/>
    </location>
</feature>
<feature type="binding site" evidence="6">
    <location>
        <position position="216"/>
    </location>
    <ligand>
        <name>Zn(2+)</name>
        <dbReference type="ChEBI" id="CHEBI:29105"/>
    </ligand>
</feature>
<keyword evidence="5 8" id="KW-0472">Membrane</keyword>
<keyword evidence="10" id="KW-1185">Reference proteome</keyword>
<keyword evidence="6" id="KW-0862">Zinc</keyword>
<organism evidence="9 10">
    <name type="scientific">Rhipicephalus sanguineus</name>
    <name type="common">Brown dog tick</name>
    <name type="synonym">Ixodes sanguineus</name>
    <dbReference type="NCBI Taxonomy" id="34632"/>
    <lineage>
        <taxon>Eukaryota</taxon>
        <taxon>Metazoa</taxon>
        <taxon>Ecdysozoa</taxon>
        <taxon>Arthropoda</taxon>
        <taxon>Chelicerata</taxon>
        <taxon>Arachnida</taxon>
        <taxon>Acari</taxon>
        <taxon>Parasitiformes</taxon>
        <taxon>Ixodida</taxon>
        <taxon>Ixodoidea</taxon>
        <taxon>Ixodidae</taxon>
        <taxon>Rhipicephalinae</taxon>
        <taxon>Rhipicephalus</taxon>
        <taxon>Rhipicephalus</taxon>
    </lineage>
</organism>
<keyword evidence="3 8" id="KW-0812">Transmembrane</keyword>
<feature type="transmembrane region" description="Helical" evidence="8">
    <location>
        <begin position="159"/>
        <end position="177"/>
    </location>
</feature>